<dbReference type="EMBL" id="DSKY01000022">
    <property type="protein sequence ID" value="HDY60281.1"/>
    <property type="molecule type" value="Genomic_DNA"/>
</dbReference>
<gene>
    <name evidence="2" type="ORF">ENP86_12185</name>
</gene>
<comment type="caution">
    <text evidence="2">The sequence shown here is derived from an EMBL/GenBank/DDBJ whole genome shotgun (WGS) entry which is preliminary data.</text>
</comment>
<dbReference type="Pfam" id="PF01986">
    <property type="entry name" value="DUF123"/>
    <property type="match status" value="1"/>
</dbReference>
<feature type="domain" description="GIY-YIG" evidence="1">
    <location>
        <begin position="22"/>
        <end position="120"/>
    </location>
</feature>
<name>A0A7V0Z7V5_UNCW3</name>
<evidence type="ECO:0000313" key="2">
    <source>
        <dbReference type="EMBL" id="HDY60281.1"/>
    </source>
</evidence>
<organism evidence="2">
    <name type="scientific">candidate division WOR-3 bacterium</name>
    <dbReference type="NCBI Taxonomy" id="2052148"/>
    <lineage>
        <taxon>Bacteria</taxon>
        <taxon>Bacteria division WOR-3</taxon>
    </lineage>
</organism>
<dbReference type="InterPro" id="IPR002837">
    <property type="entry name" value="DUF123"/>
</dbReference>
<dbReference type="InterPro" id="IPR000305">
    <property type="entry name" value="GIY-YIG_endonuc"/>
</dbReference>
<reference evidence="2" key="1">
    <citation type="journal article" date="2020" name="mSystems">
        <title>Genome- and Community-Level Interaction Insights into Carbon Utilization and Element Cycling Functions of Hydrothermarchaeota in Hydrothermal Sediment.</title>
        <authorList>
            <person name="Zhou Z."/>
            <person name="Liu Y."/>
            <person name="Xu W."/>
            <person name="Pan J."/>
            <person name="Luo Z.H."/>
            <person name="Li M."/>
        </authorList>
    </citation>
    <scope>NUCLEOTIDE SEQUENCE [LARGE SCALE GENOMIC DNA]</scope>
    <source>
        <strain evidence="2">SpSt-258</strain>
    </source>
</reference>
<evidence type="ECO:0000259" key="1">
    <source>
        <dbReference type="SMART" id="SM00465"/>
    </source>
</evidence>
<proteinExistence type="predicted"/>
<accession>A0A7V0Z7V5</accession>
<sequence length="143" mass="17270">MSENRMNGRTYILLIENYKDREVFIGKLEKLRFVQGNYAYVGSAKKNLMARIKRHLSNNKKKFWHIDYFLDRKTRIKEVWISPRQAECRMAKYLFKKGFQYIKNFGSSDCRCRSHLFFIEKKLVSFKNFLKKNGFKNVTVIFS</sequence>
<dbReference type="AlphaFoldDB" id="A0A7V0Z7V5"/>
<protein>
    <submittedName>
        <fullName evidence="2">GIY-YIG nuclease family protein</fullName>
    </submittedName>
</protein>
<dbReference type="PANTHER" id="PTHR37460:SF1">
    <property type="entry name" value="ENDONUCLEASE III"/>
    <property type="match status" value="1"/>
</dbReference>
<dbReference type="PANTHER" id="PTHR37460">
    <property type="entry name" value="ENDONUCLEASE III"/>
    <property type="match status" value="1"/>
</dbReference>
<dbReference type="SMART" id="SM00465">
    <property type="entry name" value="GIYc"/>
    <property type="match status" value="1"/>
</dbReference>
<dbReference type="CDD" id="cd10441">
    <property type="entry name" value="GIY-YIG_COG1833"/>
    <property type="match status" value="1"/>
</dbReference>